<dbReference type="AlphaFoldDB" id="A0AB32T7L1"/>
<evidence type="ECO:0000313" key="13">
    <source>
        <dbReference type="RefSeq" id="XP_068069408.1"/>
    </source>
</evidence>
<dbReference type="Pfam" id="PF13639">
    <property type="entry name" value="zf-RING_2"/>
    <property type="match status" value="1"/>
</dbReference>
<dbReference type="InterPro" id="IPR046450">
    <property type="entry name" value="PA_dom_sf"/>
</dbReference>
<evidence type="ECO:0000256" key="6">
    <source>
        <dbReference type="ARBA" id="ARBA00022989"/>
    </source>
</evidence>
<feature type="transmembrane region" description="Helical" evidence="10">
    <location>
        <begin position="192"/>
        <end position="216"/>
    </location>
</feature>
<dbReference type="GeneID" id="100536511"/>
<proteinExistence type="predicted"/>
<evidence type="ECO:0000256" key="1">
    <source>
        <dbReference type="ARBA" id="ARBA00004370"/>
    </source>
</evidence>
<dbReference type="GO" id="GO:0008270">
    <property type="term" value="F:zinc ion binding"/>
    <property type="evidence" value="ECO:0007669"/>
    <property type="project" value="UniProtKB-KW"/>
</dbReference>
<feature type="domain" description="RING-type" evidence="11">
    <location>
        <begin position="262"/>
        <end position="303"/>
    </location>
</feature>
<accession>A0AB32T7L1</accession>
<feature type="region of interest" description="Disordered" evidence="9">
    <location>
        <begin position="313"/>
        <end position="332"/>
    </location>
</feature>
<dbReference type="Pfam" id="PF02225">
    <property type="entry name" value="PA"/>
    <property type="match status" value="1"/>
</dbReference>
<evidence type="ECO:0000256" key="3">
    <source>
        <dbReference type="ARBA" id="ARBA00022723"/>
    </source>
</evidence>
<comment type="subcellular location">
    <subcellularLocation>
        <location evidence="1">Membrane</location>
    </subcellularLocation>
</comment>
<dbReference type="RefSeq" id="XP_068069408.1">
    <property type="nucleotide sequence ID" value="XM_068213307.2"/>
</dbReference>
<evidence type="ECO:0000256" key="2">
    <source>
        <dbReference type="ARBA" id="ARBA00022692"/>
    </source>
</evidence>
<dbReference type="SUPFAM" id="SSF57850">
    <property type="entry name" value="RING/U-box"/>
    <property type="match status" value="1"/>
</dbReference>
<evidence type="ECO:0000256" key="9">
    <source>
        <dbReference type="SAM" id="MobiDB-lite"/>
    </source>
</evidence>
<dbReference type="PANTHER" id="PTHR16200">
    <property type="entry name" value="RING ZINC FINGER"/>
    <property type="match status" value="1"/>
</dbReference>
<dbReference type="CDD" id="cd02122">
    <property type="entry name" value="PA_GRAIL_like"/>
    <property type="match status" value="1"/>
</dbReference>
<dbReference type="FunFam" id="3.50.30.30:FF:000003">
    <property type="entry name" value="E3 ubiquitin-protein ligase RNF128"/>
    <property type="match status" value="1"/>
</dbReference>
<sequence length="399" mass="44448">MKSKLGFRATGEHGRSCIWLTVLTFQCCFQLSAAAATFFYWTADVGLSYFDRESNETVISMCECGKFGINSPLRSASGLAVLPNSDPLACSKNTTFTASHQPWIALIKTGKCSYTKKINSAQREGASAVVIYNEDGTGNDVILMMYSGADDLVAINIGNILGTQIAYLINNGLDVNMTINVATPTGVWKGTWAYVLSFTFIGITAVTMFYFAFLFMKRMYINRQLRRQQMEIKRETEKAIGKLEVRTLRTNDPEVDSDDTGCVVCTDSYQRGEQVTVLPCRHLYHKKCIEPWLLEHPTCPMCKYNILKSSIEEDSYDQPSPSSSSSSSSSSNDTFCLATITSADQRSTLQSNIQTEETAGHTSDTVNCNLDIHTQHIYDNPGFEEEPEIIEHQNINQQL</sequence>
<feature type="compositionally biased region" description="Low complexity" evidence="9">
    <location>
        <begin position="319"/>
        <end position="331"/>
    </location>
</feature>
<dbReference type="InterPro" id="IPR001841">
    <property type="entry name" value="Znf_RING"/>
</dbReference>
<keyword evidence="5" id="KW-0862">Zinc</keyword>
<evidence type="ECO:0000256" key="8">
    <source>
        <dbReference type="PROSITE-ProRule" id="PRU00175"/>
    </source>
</evidence>
<dbReference type="Proteomes" id="UP000000437">
    <property type="component" value="Chromosome 14"/>
</dbReference>
<dbReference type="ZFIN" id="ZDB-GENE-100316-10">
    <property type="gene designation" value="rnf128b"/>
</dbReference>
<keyword evidence="4 8" id="KW-0863">Zinc-finger</keyword>
<keyword evidence="6 10" id="KW-1133">Transmembrane helix</keyword>
<organism evidence="12 13">
    <name type="scientific">Danio rerio</name>
    <name type="common">Zebrafish</name>
    <name type="synonym">Brachydanio rerio</name>
    <dbReference type="NCBI Taxonomy" id="7955"/>
    <lineage>
        <taxon>Eukaryota</taxon>
        <taxon>Metazoa</taxon>
        <taxon>Chordata</taxon>
        <taxon>Craniata</taxon>
        <taxon>Vertebrata</taxon>
        <taxon>Euteleostomi</taxon>
        <taxon>Actinopterygii</taxon>
        <taxon>Neopterygii</taxon>
        <taxon>Teleostei</taxon>
        <taxon>Ostariophysi</taxon>
        <taxon>Cypriniformes</taxon>
        <taxon>Danionidae</taxon>
        <taxon>Danioninae</taxon>
        <taxon>Danio</taxon>
    </lineage>
</organism>
<dbReference type="InterPro" id="IPR013083">
    <property type="entry name" value="Znf_RING/FYVE/PHD"/>
</dbReference>
<dbReference type="PROSITE" id="PS50089">
    <property type="entry name" value="ZF_RING_2"/>
    <property type="match status" value="1"/>
</dbReference>
<dbReference type="Gene3D" id="3.30.40.10">
    <property type="entry name" value="Zinc/RING finger domain, C3HC4 (zinc finger)"/>
    <property type="match status" value="1"/>
</dbReference>
<dbReference type="SMART" id="SM00184">
    <property type="entry name" value="RING"/>
    <property type="match status" value="1"/>
</dbReference>
<evidence type="ECO:0000256" key="5">
    <source>
        <dbReference type="ARBA" id="ARBA00022833"/>
    </source>
</evidence>
<keyword evidence="3" id="KW-0479">Metal-binding</keyword>
<dbReference type="AGR" id="ZFIN:ZDB-GENE-100316-10"/>
<gene>
    <name evidence="13 14" type="primary">rnf128b</name>
</gene>
<dbReference type="CTD" id="100536511"/>
<keyword evidence="7 10" id="KW-0472">Membrane</keyword>
<keyword evidence="12" id="KW-1185">Reference proteome</keyword>
<dbReference type="FunFam" id="3.30.40.10:FF:000009">
    <property type="entry name" value="E3 ubiquitin-protein ligase RNF130"/>
    <property type="match status" value="1"/>
</dbReference>
<evidence type="ECO:0000256" key="7">
    <source>
        <dbReference type="ARBA" id="ARBA00023136"/>
    </source>
</evidence>
<evidence type="ECO:0000313" key="12">
    <source>
        <dbReference type="Proteomes" id="UP000000437"/>
    </source>
</evidence>
<dbReference type="SUPFAM" id="SSF52025">
    <property type="entry name" value="PA domain"/>
    <property type="match status" value="1"/>
</dbReference>
<reference evidence="13" key="1">
    <citation type="submission" date="2025-08" db="UniProtKB">
        <authorList>
            <consortium name="RefSeq"/>
        </authorList>
    </citation>
    <scope>IDENTIFICATION</scope>
    <source>
        <strain evidence="13">Tuebingen</strain>
        <tissue evidence="13">Fibroblasts and whole tissue</tissue>
    </source>
</reference>
<evidence type="ECO:0000256" key="4">
    <source>
        <dbReference type="ARBA" id="ARBA00022771"/>
    </source>
</evidence>
<evidence type="ECO:0000259" key="11">
    <source>
        <dbReference type="PROSITE" id="PS50089"/>
    </source>
</evidence>
<dbReference type="Gene3D" id="3.50.30.30">
    <property type="match status" value="1"/>
</dbReference>
<protein>
    <submittedName>
        <fullName evidence="13">RING finger protein 148 isoform X2</fullName>
    </submittedName>
</protein>
<name>A0AB32T7L1_DANRE</name>
<dbReference type="InterPro" id="IPR003137">
    <property type="entry name" value="PA_domain"/>
</dbReference>
<evidence type="ECO:0000256" key="10">
    <source>
        <dbReference type="SAM" id="Phobius"/>
    </source>
</evidence>
<evidence type="ECO:0000313" key="14">
    <source>
        <dbReference type="ZFIN" id="ZDB-GENE-100316-10"/>
    </source>
</evidence>
<dbReference type="GO" id="GO:0016020">
    <property type="term" value="C:membrane"/>
    <property type="evidence" value="ECO:0007669"/>
    <property type="project" value="UniProtKB-SubCell"/>
</dbReference>
<keyword evidence="2 10" id="KW-0812">Transmembrane</keyword>
<dbReference type="InterPro" id="IPR051073">
    <property type="entry name" value="ZNRF3_Arkadia_E3_ligases"/>
</dbReference>